<organism evidence="2 3">
    <name type="scientific">Monodelphis domestica</name>
    <name type="common">Gray short-tailed opossum</name>
    <dbReference type="NCBI Taxonomy" id="13616"/>
    <lineage>
        <taxon>Eukaryota</taxon>
        <taxon>Metazoa</taxon>
        <taxon>Chordata</taxon>
        <taxon>Craniata</taxon>
        <taxon>Vertebrata</taxon>
        <taxon>Euteleostomi</taxon>
        <taxon>Mammalia</taxon>
        <taxon>Metatheria</taxon>
        <taxon>Didelphimorphia</taxon>
        <taxon>Didelphidae</taxon>
        <taxon>Monodelphis</taxon>
    </lineage>
</organism>
<reference evidence="2 3" key="1">
    <citation type="journal article" date="2007" name="Nature">
        <title>Genome of the marsupial Monodelphis domestica reveals innovation in non-coding sequences.</title>
        <authorList>
            <person name="Mikkelsen T.S."/>
            <person name="Wakefield M.J."/>
            <person name="Aken B."/>
            <person name="Amemiya C.T."/>
            <person name="Chang J.L."/>
            <person name="Duke S."/>
            <person name="Garber M."/>
            <person name="Gentles A.J."/>
            <person name="Goodstadt L."/>
            <person name="Heger A."/>
            <person name="Jurka J."/>
            <person name="Kamal M."/>
            <person name="Mauceli E."/>
            <person name="Searle S.M."/>
            <person name="Sharpe T."/>
            <person name="Baker M.L."/>
            <person name="Batzer M.A."/>
            <person name="Benos P.V."/>
            <person name="Belov K."/>
            <person name="Clamp M."/>
            <person name="Cook A."/>
            <person name="Cuff J."/>
            <person name="Das R."/>
            <person name="Davidow L."/>
            <person name="Deakin J.E."/>
            <person name="Fazzari M.J."/>
            <person name="Glass J.L."/>
            <person name="Grabherr M."/>
            <person name="Greally J.M."/>
            <person name="Gu W."/>
            <person name="Hore T.A."/>
            <person name="Huttley G.A."/>
            <person name="Kleber M."/>
            <person name="Jirtle R.L."/>
            <person name="Koina E."/>
            <person name="Lee J.T."/>
            <person name="Mahony S."/>
            <person name="Marra M.A."/>
            <person name="Miller R.D."/>
            <person name="Nicholls R.D."/>
            <person name="Oda M."/>
            <person name="Papenfuss A.T."/>
            <person name="Parra Z.E."/>
            <person name="Pollock D.D."/>
            <person name="Ray D.A."/>
            <person name="Schein J.E."/>
            <person name="Speed T.P."/>
            <person name="Thompson K."/>
            <person name="VandeBerg J.L."/>
            <person name="Wade C.M."/>
            <person name="Walker J.A."/>
            <person name="Waters P.D."/>
            <person name="Webber C."/>
            <person name="Weidman J.R."/>
            <person name="Xie X."/>
            <person name="Zody M.C."/>
            <person name="Baldwin J."/>
            <person name="Abdouelleil A."/>
            <person name="Abdulkadir J."/>
            <person name="Abebe A."/>
            <person name="Abera B."/>
            <person name="Abreu J."/>
            <person name="Acer S.C."/>
            <person name="Aftuck L."/>
            <person name="Alexander A."/>
            <person name="An P."/>
            <person name="Anderson E."/>
            <person name="Anderson S."/>
            <person name="Arachi H."/>
            <person name="Azer M."/>
            <person name="Bachantsang P."/>
            <person name="Barry A."/>
            <person name="Bayul T."/>
            <person name="Berlin A."/>
            <person name="Bessette D."/>
            <person name="Bloom T."/>
            <person name="Bloom T."/>
            <person name="Boguslavskiy L."/>
            <person name="Bonnet C."/>
            <person name="Boukhgalter B."/>
            <person name="Bourzgui I."/>
            <person name="Brown A."/>
            <person name="Cahill P."/>
            <person name="Channer S."/>
            <person name="Cheshatsang Y."/>
            <person name="Chuda L."/>
            <person name="Citroen M."/>
            <person name="Collymore A."/>
            <person name="Cooke P."/>
            <person name="Costello M."/>
            <person name="D'Aco K."/>
            <person name="Daza R."/>
            <person name="De Haan G."/>
            <person name="DeGray S."/>
            <person name="DeMaso C."/>
            <person name="Dhargay N."/>
            <person name="Dooley K."/>
            <person name="Dooley E."/>
            <person name="Doricent M."/>
            <person name="Dorje P."/>
            <person name="Dorjee K."/>
            <person name="Dupes A."/>
            <person name="Elong R."/>
            <person name="Falk J."/>
            <person name="Farina A."/>
            <person name="Faro S."/>
            <person name="Ferguson D."/>
            <person name="Fisher S."/>
            <person name="Foley C.D."/>
            <person name="Franke A."/>
            <person name="Friedrich D."/>
            <person name="Gadbois L."/>
            <person name="Gearin G."/>
            <person name="Gearin C.R."/>
            <person name="Giannoukos G."/>
            <person name="Goode T."/>
            <person name="Graham J."/>
            <person name="Grandbois E."/>
            <person name="Grewal S."/>
            <person name="Gyaltsen K."/>
            <person name="Hafez N."/>
            <person name="Hagos B."/>
            <person name="Hall J."/>
            <person name="Henson C."/>
            <person name="Hollinger A."/>
            <person name="Honan T."/>
            <person name="Huard M.D."/>
            <person name="Hughes L."/>
            <person name="Hurhula B."/>
            <person name="Husby M.E."/>
            <person name="Kamat A."/>
            <person name="Kanga B."/>
            <person name="Kashin S."/>
            <person name="Khazanovich D."/>
            <person name="Kisner P."/>
            <person name="Lance K."/>
            <person name="Lara M."/>
            <person name="Lee W."/>
            <person name="Lennon N."/>
            <person name="Letendre F."/>
            <person name="LeVine R."/>
            <person name="Lipovsky A."/>
            <person name="Liu X."/>
            <person name="Liu J."/>
            <person name="Liu S."/>
            <person name="Lokyitsang T."/>
            <person name="Lokyitsang Y."/>
            <person name="Lubonja R."/>
            <person name="Lui A."/>
            <person name="MacDonald P."/>
            <person name="Magnisalis V."/>
            <person name="Maru K."/>
            <person name="Matthews C."/>
            <person name="McCusker W."/>
            <person name="McDonough S."/>
            <person name="Mehta T."/>
            <person name="Meldrim J."/>
            <person name="Meneus L."/>
            <person name="Mihai O."/>
            <person name="Mihalev A."/>
            <person name="Mihova T."/>
            <person name="Mittelman R."/>
            <person name="Mlenga V."/>
            <person name="Montmayeur A."/>
            <person name="Mulrain L."/>
            <person name="Navidi A."/>
            <person name="Naylor J."/>
            <person name="Negash T."/>
            <person name="Nguyen T."/>
            <person name="Nguyen N."/>
            <person name="Nicol R."/>
            <person name="Norbu C."/>
            <person name="Norbu N."/>
            <person name="Novod N."/>
            <person name="O'Neill B."/>
            <person name="Osman S."/>
            <person name="Markiewicz E."/>
            <person name="Oyono O.L."/>
            <person name="Patti C."/>
            <person name="Phunkhang P."/>
            <person name="Pierre F."/>
            <person name="Priest M."/>
            <person name="Raghuraman S."/>
            <person name="Rege F."/>
            <person name="Reyes R."/>
            <person name="Rise C."/>
            <person name="Rogov P."/>
            <person name="Ross K."/>
            <person name="Ryan E."/>
            <person name="Settipalli S."/>
            <person name="Shea T."/>
            <person name="Sherpa N."/>
            <person name="Shi L."/>
            <person name="Shih D."/>
            <person name="Sparrow T."/>
            <person name="Spaulding J."/>
            <person name="Stalker J."/>
            <person name="Stange-Thomann N."/>
            <person name="Stavropoulos S."/>
            <person name="Stone C."/>
            <person name="Strader C."/>
            <person name="Tesfaye S."/>
            <person name="Thomson T."/>
            <person name="Thoulutsang Y."/>
            <person name="Thoulutsang D."/>
            <person name="Topham K."/>
            <person name="Topping I."/>
            <person name="Tsamla T."/>
            <person name="Vassiliev H."/>
            <person name="Vo A."/>
            <person name="Wangchuk T."/>
            <person name="Wangdi T."/>
            <person name="Weiand M."/>
            <person name="Wilkinson J."/>
            <person name="Wilson A."/>
            <person name="Yadav S."/>
            <person name="Young G."/>
            <person name="Yu Q."/>
            <person name="Zembek L."/>
            <person name="Zhong D."/>
            <person name="Zimmer A."/>
            <person name="Zwirko Z."/>
            <person name="Jaffe D.B."/>
            <person name="Alvarez P."/>
            <person name="Brockman W."/>
            <person name="Butler J."/>
            <person name="Chin C."/>
            <person name="Gnerre S."/>
            <person name="MacCallum I."/>
            <person name="Graves J.A."/>
            <person name="Ponting C.P."/>
            <person name="Breen M."/>
            <person name="Samollow P.B."/>
            <person name="Lander E.S."/>
            <person name="Lindblad-Toh K."/>
        </authorList>
    </citation>
    <scope>NUCLEOTIDE SEQUENCE [LARGE SCALE GENOMIC DNA]</scope>
</reference>
<reference evidence="2" key="3">
    <citation type="submission" date="2025-09" db="UniProtKB">
        <authorList>
            <consortium name="Ensembl"/>
        </authorList>
    </citation>
    <scope>IDENTIFICATION</scope>
</reference>
<evidence type="ECO:0000313" key="3">
    <source>
        <dbReference type="Proteomes" id="UP000002280"/>
    </source>
</evidence>
<protein>
    <submittedName>
        <fullName evidence="2">WD repeat and FYVE domain containing 1</fullName>
    </submittedName>
</protein>
<dbReference type="PROSITE" id="PS50294">
    <property type="entry name" value="WD_REPEATS_REGION"/>
    <property type="match status" value="1"/>
</dbReference>
<name>A0A5F8HJG1_MONDO</name>
<dbReference type="PANTHER" id="PTHR46189:SF2">
    <property type="entry name" value="WD REPEAT AND FYVE DOMAIN-CONTAINING PROTEIN 1"/>
    <property type="match status" value="1"/>
</dbReference>
<dbReference type="AlphaFoldDB" id="A0A5F8HJG1"/>
<dbReference type="SMART" id="SM00320">
    <property type="entry name" value="WD40"/>
    <property type="match status" value="2"/>
</dbReference>
<dbReference type="Gene3D" id="2.130.10.10">
    <property type="entry name" value="YVTN repeat-like/Quinoprotein amine dehydrogenase"/>
    <property type="match status" value="1"/>
</dbReference>
<dbReference type="SUPFAM" id="SSF50978">
    <property type="entry name" value="WD40 repeat-like"/>
    <property type="match status" value="1"/>
</dbReference>
<sequence>MAAEIHSRPQSSRPALLNKIEGHQDAVTAALLIPKEDGVITASEDRTIRVWLKRDSGQYWPSIYHTMASPCSSMAYHHDSRRIFVGQDNGAIMVSSFGDLRMVNAYNLPQFCLYHSYSLFCPLSSC</sequence>
<proteinExistence type="predicted"/>
<dbReference type="InterPro" id="IPR015943">
    <property type="entry name" value="WD40/YVTN_repeat-like_dom_sf"/>
</dbReference>
<evidence type="ECO:0000313" key="2">
    <source>
        <dbReference type="Ensembl" id="ENSMODP00000059989.1"/>
    </source>
</evidence>
<accession>A0A5F8HJG1</accession>
<dbReference type="PROSITE" id="PS50082">
    <property type="entry name" value="WD_REPEATS_2"/>
    <property type="match status" value="1"/>
</dbReference>
<dbReference type="InterPro" id="IPR001680">
    <property type="entry name" value="WD40_rpt"/>
</dbReference>
<dbReference type="Bgee" id="ENSMODG00000021199">
    <property type="expression patterns" value="Expressed in endometrium and 17 other cell types or tissues"/>
</dbReference>
<keyword evidence="3" id="KW-1185">Reference proteome</keyword>
<dbReference type="InterPro" id="IPR042234">
    <property type="entry name" value="WDFY1/WDFY2"/>
</dbReference>
<keyword evidence="1" id="KW-0853">WD repeat</keyword>
<feature type="repeat" description="WD" evidence="1">
    <location>
        <begin position="20"/>
        <end position="51"/>
    </location>
</feature>
<reference evidence="2" key="2">
    <citation type="submission" date="2025-08" db="UniProtKB">
        <authorList>
            <consortium name="Ensembl"/>
        </authorList>
    </citation>
    <scope>IDENTIFICATION</scope>
</reference>
<dbReference type="GeneTree" id="ENSGT00940000157731"/>
<gene>
    <name evidence="2" type="primary">WDFY1</name>
</gene>
<dbReference type="Ensembl" id="ENSMODT00000054360.1">
    <property type="protein sequence ID" value="ENSMODP00000059989.1"/>
    <property type="gene ID" value="ENSMODG00000021199.4"/>
</dbReference>
<dbReference type="PANTHER" id="PTHR46189">
    <property type="entry name" value="LD41958P"/>
    <property type="match status" value="1"/>
</dbReference>
<dbReference type="InterPro" id="IPR036322">
    <property type="entry name" value="WD40_repeat_dom_sf"/>
</dbReference>
<dbReference type="Proteomes" id="UP000002280">
    <property type="component" value="Chromosome 7"/>
</dbReference>
<dbReference type="Pfam" id="PF00400">
    <property type="entry name" value="WD40"/>
    <property type="match status" value="1"/>
</dbReference>
<evidence type="ECO:0000256" key="1">
    <source>
        <dbReference type="PROSITE-ProRule" id="PRU00221"/>
    </source>
</evidence>